<keyword evidence="12" id="KW-0482">Metalloprotease</keyword>
<evidence type="ECO:0000256" key="9">
    <source>
        <dbReference type="ARBA" id="ARBA00022801"/>
    </source>
</evidence>
<feature type="active site" description="Proton donor/acceptor" evidence="14">
    <location>
        <position position="386"/>
    </location>
</feature>
<dbReference type="InterPro" id="IPR000834">
    <property type="entry name" value="Peptidase_M14"/>
</dbReference>
<organism evidence="17 18">
    <name type="scientific">Neonectria ditissima</name>
    <dbReference type="NCBI Taxonomy" id="78410"/>
    <lineage>
        <taxon>Eukaryota</taxon>
        <taxon>Fungi</taxon>
        <taxon>Dikarya</taxon>
        <taxon>Ascomycota</taxon>
        <taxon>Pezizomycotina</taxon>
        <taxon>Sordariomycetes</taxon>
        <taxon>Hypocreomycetidae</taxon>
        <taxon>Hypocreales</taxon>
        <taxon>Nectriaceae</taxon>
        <taxon>Neonectria</taxon>
    </lineage>
</organism>
<dbReference type="PRINTS" id="PR00765">
    <property type="entry name" value="CRBOXYPTASEA"/>
</dbReference>
<keyword evidence="11" id="KW-0843">Virulence</keyword>
<dbReference type="AlphaFoldDB" id="A0A0P7BP58"/>
<comment type="function">
    <text evidence="2">Extracellular metalloprotease that contributes to pathogenicity.</text>
</comment>
<evidence type="ECO:0000256" key="14">
    <source>
        <dbReference type="PROSITE-ProRule" id="PRU01379"/>
    </source>
</evidence>
<dbReference type="Gene3D" id="3.40.630.10">
    <property type="entry name" value="Zn peptidases"/>
    <property type="match status" value="1"/>
</dbReference>
<dbReference type="PROSITE" id="PS00133">
    <property type="entry name" value="CARBOXYPEPT_ZN_2"/>
    <property type="match status" value="1"/>
</dbReference>
<evidence type="ECO:0000256" key="1">
    <source>
        <dbReference type="ARBA" id="ARBA00001947"/>
    </source>
</evidence>
<keyword evidence="5" id="KW-0964">Secreted</keyword>
<evidence type="ECO:0000256" key="10">
    <source>
        <dbReference type="ARBA" id="ARBA00022833"/>
    </source>
</evidence>
<keyword evidence="18" id="KW-1185">Reference proteome</keyword>
<protein>
    <submittedName>
        <fullName evidence="17">Metallocarboxypeptidase A-like protein</fullName>
    </submittedName>
</protein>
<keyword evidence="9" id="KW-0378">Hydrolase</keyword>
<keyword evidence="10" id="KW-0862">Zinc</keyword>
<dbReference type="PANTHER" id="PTHR11705">
    <property type="entry name" value="PROTEASE FAMILY M14 CARBOXYPEPTIDASE A,B"/>
    <property type="match status" value="1"/>
</dbReference>
<feature type="chain" id="PRO_5006136042" evidence="15">
    <location>
        <begin position="17"/>
        <end position="422"/>
    </location>
</feature>
<dbReference type="FunFam" id="3.40.630.10:FF:000165">
    <property type="entry name" value="Glucan 1,4-alpha-glucosidase, putative"/>
    <property type="match status" value="1"/>
</dbReference>
<keyword evidence="6" id="KW-0645">Protease</keyword>
<evidence type="ECO:0000256" key="11">
    <source>
        <dbReference type="ARBA" id="ARBA00023026"/>
    </source>
</evidence>
<gene>
    <name evidence="17" type="ORF">AK830_g4078</name>
</gene>
<evidence type="ECO:0000256" key="3">
    <source>
        <dbReference type="ARBA" id="ARBA00004613"/>
    </source>
</evidence>
<dbReference type="SUPFAM" id="SSF53187">
    <property type="entry name" value="Zn-dependent exopeptidases"/>
    <property type="match status" value="1"/>
</dbReference>
<keyword evidence="17" id="KW-0121">Carboxypeptidase</keyword>
<dbReference type="Pfam" id="PF00246">
    <property type="entry name" value="Peptidase_M14"/>
    <property type="match status" value="1"/>
</dbReference>
<dbReference type="OrthoDB" id="3626597at2759"/>
<reference evidence="17 18" key="1">
    <citation type="submission" date="2015-09" db="EMBL/GenBank/DDBJ databases">
        <title>Draft genome of a European isolate of the apple canker pathogen Neonectria ditissima.</title>
        <authorList>
            <person name="Gomez-Cortecero A."/>
            <person name="Harrison R.J."/>
            <person name="Armitage A.D."/>
        </authorList>
    </citation>
    <scope>NUCLEOTIDE SEQUENCE [LARGE SCALE GENOMIC DNA]</scope>
    <source>
        <strain evidence="17 18">R09/05</strain>
    </source>
</reference>
<evidence type="ECO:0000256" key="5">
    <source>
        <dbReference type="ARBA" id="ARBA00022525"/>
    </source>
</evidence>
<name>A0A0P7BP58_9HYPO</name>
<dbReference type="GO" id="GO:0008270">
    <property type="term" value="F:zinc ion binding"/>
    <property type="evidence" value="ECO:0007669"/>
    <property type="project" value="InterPro"/>
</dbReference>
<dbReference type="Proteomes" id="UP000050424">
    <property type="component" value="Unassembled WGS sequence"/>
</dbReference>
<evidence type="ECO:0000256" key="13">
    <source>
        <dbReference type="ARBA" id="ARBA00023145"/>
    </source>
</evidence>
<dbReference type="GO" id="GO:0005576">
    <property type="term" value="C:extracellular region"/>
    <property type="evidence" value="ECO:0007669"/>
    <property type="project" value="UniProtKB-SubCell"/>
</dbReference>
<feature type="domain" description="Peptidase M14" evidence="16">
    <location>
        <begin position="118"/>
        <end position="422"/>
    </location>
</feature>
<evidence type="ECO:0000256" key="2">
    <source>
        <dbReference type="ARBA" id="ARBA00003091"/>
    </source>
</evidence>
<sequence length="422" mass="46201">MRFSSTLGLLLPVVAAKVSYDGFKAFSIETGDAHEALEGILADLNFVPLSCESNHQTLEVAIPPESLEAFEALDLNVTVISEDLGAEFAAEGEFEPYEPLMHLMDGVAALPDISYFNSYHTFEQHLQFLADLSSSFSSNSEIFTAGNSVENRAIRGIHLWGSSGKGTKPAIIWHANVHAREWITAPTVEYMTYKIIQGYQNNDAVIRGTLDSYDIYVIPIVNPDGFVYTTTSDRLWRKNRQKRSGQSCVGTDVNRNWPYQWNIAGGSSTNPCDETYRGLAAGDTPENRVLVNHTKTIAESTGIKFYVDWHSYSQLILLPYGYSCSATASNLNTQMTLAGGVASAIRAVNGLTFQYGPTCTTIYQTAGGSNDYVFDVAKAELAWAFELRPASASGGGFTVPASNIVPSGEENWAGMKYLFARF</sequence>
<evidence type="ECO:0000256" key="8">
    <source>
        <dbReference type="ARBA" id="ARBA00022729"/>
    </source>
</evidence>
<evidence type="ECO:0000259" key="16">
    <source>
        <dbReference type="PROSITE" id="PS52035"/>
    </source>
</evidence>
<dbReference type="STRING" id="78410.A0A0P7BP58"/>
<keyword evidence="7" id="KW-0479">Metal-binding</keyword>
<evidence type="ECO:0000256" key="15">
    <source>
        <dbReference type="SAM" id="SignalP"/>
    </source>
</evidence>
<evidence type="ECO:0000256" key="7">
    <source>
        <dbReference type="ARBA" id="ARBA00022723"/>
    </source>
</evidence>
<comment type="cofactor">
    <cofactor evidence="1">
        <name>Zn(2+)</name>
        <dbReference type="ChEBI" id="CHEBI:29105"/>
    </cofactor>
</comment>
<keyword evidence="13" id="KW-0865">Zymogen</keyword>
<dbReference type="PROSITE" id="PS52035">
    <property type="entry name" value="PEPTIDASE_M14"/>
    <property type="match status" value="1"/>
</dbReference>
<comment type="subcellular location">
    <subcellularLocation>
        <location evidence="3">Secreted</location>
    </subcellularLocation>
</comment>
<evidence type="ECO:0000313" key="17">
    <source>
        <dbReference type="EMBL" id="KPM42475.1"/>
    </source>
</evidence>
<proteinExistence type="inferred from homology"/>
<accession>A0A0P7BP58</accession>
<dbReference type="EMBL" id="LKCW01000047">
    <property type="protein sequence ID" value="KPM42475.1"/>
    <property type="molecule type" value="Genomic_DNA"/>
</dbReference>
<comment type="similarity">
    <text evidence="4 14">Belongs to the peptidase M14 family.</text>
</comment>
<dbReference type="GO" id="GO:0004181">
    <property type="term" value="F:metallocarboxypeptidase activity"/>
    <property type="evidence" value="ECO:0007669"/>
    <property type="project" value="InterPro"/>
</dbReference>
<keyword evidence="8 15" id="KW-0732">Signal</keyword>
<evidence type="ECO:0000313" key="18">
    <source>
        <dbReference type="Proteomes" id="UP000050424"/>
    </source>
</evidence>
<dbReference type="PANTHER" id="PTHR11705:SF143">
    <property type="entry name" value="SLL0236 PROTEIN"/>
    <property type="match status" value="1"/>
</dbReference>
<feature type="signal peptide" evidence="15">
    <location>
        <begin position="1"/>
        <end position="16"/>
    </location>
</feature>
<evidence type="ECO:0000256" key="6">
    <source>
        <dbReference type="ARBA" id="ARBA00022670"/>
    </source>
</evidence>
<evidence type="ECO:0000256" key="12">
    <source>
        <dbReference type="ARBA" id="ARBA00023049"/>
    </source>
</evidence>
<dbReference type="GO" id="GO:0006508">
    <property type="term" value="P:proteolysis"/>
    <property type="evidence" value="ECO:0007669"/>
    <property type="project" value="UniProtKB-KW"/>
</dbReference>
<comment type="caution">
    <text evidence="17">The sequence shown here is derived from an EMBL/GenBank/DDBJ whole genome shotgun (WGS) entry which is preliminary data.</text>
</comment>
<evidence type="ECO:0000256" key="4">
    <source>
        <dbReference type="ARBA" id="ARBA00005988"/>
    </source>
</evidence>
<dbReference type="SMART" id="SM00631">
    <property type="entry name" value="Zn_pept"/>
    <property type="match status" value="1"/>
</dbReference>
<dbReference type="CDD" id="cd03860">
    <property type="entry name" value="M14_CP_A-B_like"/>
    <property type="match status" value="1"/>
</dbReference>
<dbReference type="InterPro" id="IPR057247">
    <property type="entry name" value="CARBOXYPEPT_ZN_2"/>
</dbReference>